<accession>A0ACC3D0W4</accession>
<proteinExistence type="predicted"/>
<dbReference type="Proteomes" id="UP001186974">
    <property type="component" value="Unassembled WGS sequence"/>
</dbReference>
<reference evidence="1" key="1">
    <citation type="submission" date="2024-09" db="EMBL/GenBank/DDBJ databases">
        <title>Black Yeasts Isolated from many extreme environments.</title>
        <authorList>
            <person name="Coleine C."/>
            <person name="Stajich J.E."/>
            <person name="Selbmann L."/>
        </authorList>
    </citation>
    <scope>NUCLEOTIDE SEQUENCE</scope>
    <source>
        <strain evidence="1">CCFEE 5737</strain>
    </source>
</reference>
<dbReference type="EMBL" id="JAWDJW010008798">
    <property type="protein sequence ID" value="KAK3060174.1"/>
    <property type="molecule type" value="Genomic_DNA"/>
</dbReference>
<evidence type="ECO:0000313" key="1">
    <source>
        <dbReference type="EMBL" id="KAK3060174.1"/>
    </source>
</evidence>
<gene>
    <name evidence="1" type="ORF">LTS18_009150</name>
</gene>
<organism evidence="1 2">
    <name type="scientific">Coniosporium uncinatum</name>
    <dbReference type="NCBI Taxonomy" id="93489"/>
    <lineage>
        <taxon>Eukaryota</taxon>
        <taxon>Fungi</taxon>
        <taxon>Dikarya</taxon>
        <taxon>Ascomycota</taxon>
        <taxon>Pezizomycotina</taxon>
        <taxon>Dothideomycetes</taxon>
        <taxon>Dothideomycetes incertae sedis</taxon>
        <taxon>Coniosporium</taxon>
    </lineage>
</organism>
<name>A0ACC3D0W4_9PEZI</name>
<comment type="caution">
    <text evidence="1">The sequence shown here is derived from an EMBL/GenBank/DDBJ whole genome shotgun (WGS) entry which is preliminary data.</text>
</comment>
<keyword evidence="2" id="KW-1185">Reference proteome</keyword>
<evidence type="ECO:0000313" key="2">
    <source>
        <dbReference type="Proteomes" id="UP001186974"/>
    </source>
</evidence>
<protein>
    <submittedName>
        <fullName evidence="1">Uncharacterized protein</fullName>
    </submittedName>
</protein>
<sequence length="183" mass="20576">MAVIDEANVDLYYAEARQFVVDDDYYGSWWYSPTGYIVKWIIVGIIFAIFFAWFIGGYFHARRRIRKGLQPLAYHRWLVPRSAQRGHYQNQYAYYAQQPPQQGGYYGQGNAYGMQTYAEPPPQYNHNDVPPTYQPPQGGSKADPSQLYVPPTGPPPAGSSSQETGVVAPAPAVRSDGTGNPFR</sequence>